<name>A0ACB8XMY8_ARCLA</name>
<keyword evidence="2" id="KW-1185">Reference proteome</keyword>
<evidence type="ECO:0000313" key="2">
    <source>
        <dbReference type="Proteomes" id="UP001055879"/>
    </source>
</evidence>
<protein>
    <submittedName>
        <fullName evidence="1">Uncharacterized protein</fullName>
    </submittedName>
</protein>
<dbReference type="EMBL" id="CM042062">
    <property type="protein sequence ID" value="KAI3669495.1"/>
    <property type="molecule type" value="Genomic_DNA"/>
</dbReference>
<accession>A0ACB8XMY8</accession>
<evidence type="ECO:0000313" key="1">
    <source>
        <dbReference type="EMBL" id="KAI3669495.1"/>
    </source>
</evidence>
<reference evidence="1 2" key="2">
    <citation type="journal article" date="2022" name="Mol. Ecol. Resour.">
        <title>The genomes of chicory, endive, great burdock and yacon provide insights into Asteraceae paleo-polyploidization history and plant inulin production.</title>
        <authorList>
            <person name="Fan W."/>
            <person name="Wang S."/>
            <person name="Wang H."/>
            <person name="Wang A."/>
            <person name="Jiang F."/>
            <person name="Liu H."/>
            <person name="Zhao H."/>
            <person name="Xu D."/>
            <person name="Zhang Y."/>
        </authorList>
    </citation>
    <scope>NUCLEOTIDE SEQUENCE [LARGE SCALE GENOMIC DNA]</scope>
    <source>
        <strain evidence="2">cv. Niubang</strain>
    </source>
</reference>
<reference evidence="2" key="1">
    <citation type="journal article" date="2022" name="Mol. Ecol. Resour.">
        <title>The genomes of chicory, endive, great burdock and yacon provide insights into Asteraceae palaeo-polyploidization history and plant inulin production.</title>
        <authorList>
            <person name="Fan W."/>
            <person name="Wang S."/>
            <person name="Wang H."/>
            <person name="Wang A."/>
            <person name="Jiang F."/>
            <person name="Liu H."/>
            <person name="Zhao H."/>
            <person name="Xu D."/>
            <person name="Zhang Y."/>
        </authorList>
    </citation>
    <scope>NUCLEOTIDE SEQUENCE [LARGE SCALE GENOMIC DNA]</scope>
    <source>
        <strain evidence="2">cv. Niubang</strain>
    </source>
</reference>
<comment type="caution">
    <text evidence="1">The sequence shown here is derived from an EMBL/GenBank/DDBJ whole genome shotgun (WGS) entry which is preliminary data.</text>
</comment>
<gene>
    <name evidence="1" type="ORF">L6452_40731</name>
</gene>
<dbReference type="Proteomes" id="UP001055879">
    <property type="component" value="Linkage Group LG16"/>
</dbReference>
<organism evidence="1 2">
    <name type="scientific">Arctium lappa</name>
    <name type="common">Greater burdock</name>
    <name type="synonym">Lappa major</name>
    <dbReference type="NCBI Taxonomy" id="4217"/>
    <lineage>
        <taxon>Eukaryota</taxon>
        <taxon>Viridiplantae</taxon>
        <taxon>Streptophyta</taxon>
        <taxon>Embryophyta</taxon>
        <taxon>Tracheophyta</taxon>
        <taxon>Spermatophyta</taxon>
        <taxon>Magnoliopsida</taxon>
        <taxon>eudicotyledons</taxon>
        <taxon>Gunneridae</taxon>
        <taxon>Pentapetalae</taxon>
        <taxon>asterids</taxon>
        <taxon>campanulids</taxon>
        <taxon>Asterales</taxon>
        <taxon>Asteraceae</taxon>
        <taxon>Carduoideae</taxon>
        <taxon>Cardueae</taxon>
        <taxon>Arctiinae</taxon>
        <taxon>Arctium</taxon>
    </lineage>
</organism>
<sequence length="102" mass="11950">MAALWATFQVFEQHFEQLFRSASESNEHHVAQISFARATAEEDVSKNSMDIIKHMEDLEPWRCRRTNGKNWRCSRKLVEIQSLDTETTTVTHFYNGSRDTTL</sequence>
<proteinExistence type="predicted"/>